<feature type="region of interest" description="Disordered" evidence="6">
    <location>
        <begin position="342"/>
        <end position="376"/>
    </location>
</feature>
<proteinExistence type="inferred from homology"/>
<feature type="region of interest" description="Disordered" evidence="6">
    <location>
        <begin position="1197"/>
        <end position="1230"/>
    </location>
</feature>
<feature type="compositionally biased region" description="Polar residues" evidence="6">
    <location>
        <begin position="81"/>
        <end position="94"/>
    </location>
</feature>
<comment type="similarity">
    <text evidence="2">Belongs to the nucleoporin interacting component (NIC) family.</text>
</comment>
<keyword evidence="3" id="KW-0906">Nuclear pore complex</keyword>
<feature type="compositionally biased region" description="Basic and acidic residues" evidence="6">
    <location>
        <begin position="400"/>
        <end position="422"/>
    </location>
</feature>
<feature type="compositionally biased region" description="Low complexity" evidence="6">
    <location>
        <begin position="95"/>
        <end position="104"/>
    </location>
</feature>
<dbReference type="OrthoDB" id="203824at2759"/>
<keyword evidence="5" id="KW-0175">Coiled coil</keyword>
<sequence>MSLFGQSTGSSLFGQPAQQQQQQQQGQGNTTTPSGGGGLFGGGGGLFGGGQQQQQQQKPGGLFGQAQPQQSTPQTGGGLFGSNTTTQQPTGSLFGQTAQTQQSGTTGGLFGNQQNAGGQQPKPSLFGGSTLSGASLLGGGTTTAKPSFFGATTTAPAQQTGGMPFAGSFLGGQTLTAQTNNTTSSAAQPAGAYFDSLFAKTQKAGVVNSNMEDLPSLELGLGDLRHRLRKLQSKQTERADGKAHYLLAASGVDPGAAAKDLGMLDIQGTRTERPTHGYAPADVDVETYLSNLQTKTTLSMIQDGLERSLRDFDNFLEDNVAMEWDAQRKRIYQHFGIKPRETSTTVGREAQGGFGKSRRGKTQGNATRDARNSTFGNSTFQRSVIGARSRIGAHQSEFSDVDRSTDGASKSRNEDQALRERQSKLAEKIRSLNAARLLGRPYPILAELAEVEQKSHEPHAPHIVEAYRAMIEIVGEDADAETTLGSATAKERQFAEMYLDENPNSQHSVEMRRRILSGANSFLEKQFLREVESLIAKHPHEAKLGGLPDITSKIKAYIRLRSARKDLVPDNTELQQMHGEYVWAIVFYLLRSGHVNEAAKYVNDNSNHFRGIDRTFSTYLNNYAASEDRRITNRKLLDRCTNEYIQRSRNAPENTIDPFRMACYKVIGRIELNNRNLDGLNTDINDWIWLQFNLAREGDKALEMAGESYGLADLQNSIKEIGQKHFPKTPSDDNNGSCGMFFYLQVLSGMFEDAISYLYPFSYVDAVHFGLALEFYGLLRPSDPMSASNDLRTHSIKGLPQINFGRMIGYYTRDFRAADAVSAVDYLTLICLNSDLNGEAGQRHSGLCHEALRELVLETREFSKLIGDIRPDGRRILGVIEGRGPLIGLDGQDDFVNTVTLQAASFADENGRTTDSVLLYHLAGEYDAVVAIVSRALSEAISLEIGEDPMRLMPVKPRAGGNQETESGGSLSLAAIDDPVELAKTMMTMYERDAMFYRNIQDQNKVACRVLLEMSGIKSLVEASQWAQCLDKIRGLDILPLEAGGDASTIRAYASKFSSLSQPVSINVPNLIMWTIISCVRQREQLVNGQFSGNEGTRKMMVEQLKQMILDLTTYTSQLRYRFPPHLHEALARASADSSTRPLARRADPPGLTCRFGTWRGCNMVAFRRQGIEACLAGTGQSLDRDRRIRDKWRNCQAHASRSARSAQPCEPSTSTPSGSPRPGSGQAPALWADAEDGWSARCWLFPEYYHTLHMDLGSARGGELSPGAGDSVENGSPIAIGEGFKPVAKAAAPSLAARTVMPNGAEPGASGVTEAMDTTETDEVETVAKKRKTGTGSRGVANLTPEQLAKKRANDREAQRAIRERTKNQIERLERRIHELENQKPYQDLQKVVRAKEAIETENAEIKRQLGHIIGMLQPLAGPIAPNIPPALSYAAAPMAVPATSNIAYHPAASTGSSSPAGTMIDPPRHTPQPPLQSWQSGGSSTPPAPRQASIVGAVDEGTRALLEQQGQTLRHGLDLGPGRFDLNVVLDPAEAIPKLQRGVDGAQDTGEYRHVPMKHDWTQVNREYAPQARPVPTWESPIIPIPSPASDSAPGITPLGLTRQSSVTSQPGSGSGPGSNGSASLIPAAPYPDAGATAVPEALPYYSRPLRNCSPTCPLDALLLDFRSERHQRAAEGYQPHEITGPRYPSVSSLLNPANSKYSHPVSKFFTDILTKFPEVSGLPEKVAILYLMFLVMRWQISPTKENLERLPEWIQPLPCQFEIPHAAWMDFLPYPEMRDRVIRTNNPTLFYFDNFFLPFTSTLTVSWPYEDAHSLLRNPDSDEIMINPVFESHMRNLNNWKLGRIFADSFPMLADTCPYWTDATGQGDPK</sequence>
<dbReference type="CDD" id="cd14688">
    <property type="entry name" value="bZIP_YAP"/>
    <property type="match status" value="1"/>
</dbReference>
<feature type="compositionally biased region" description="Polar residues" evidence="6">
    <location>
        <begin position="362"/>
        <end position="376"/>
    </location>
</feature>
<feature type="region of interest" description="Disordered" evidence="6">
    <location>
        <begin position="395"/>
        <end position="422"/>
    </location>
</feature>
<feature type="region of interest" description="Disordered" evidence="6">
    <location>
        <begin position="1581"/>
        <end position="1629"/>
    </location>
</feature>
<keyword evidence="3" id="KW-0509">mRNA transport</keyword>
<dbReference type="InterPro" id="IPR007231">
    <property type="entry name" value="Nucleoporin_int_Nup93/Nic96"/>
</dbReference>
<feature type="region of interest" description="Disordered" evidence="6">
    <location>
        <begin position="1303"/>
        <end position="1341"/>
    </location>
</feature>
<dbReference type="Proteomes" id="UP000266272">
    <property type="component" value="Unassembled WGS sequence"/>
</dbReference>
<comment type="subcellular location">
    <subcellularLocation>
        <location evidence="1">Nucleus</location>
        <location evidence="1">Nuclear pore complex</location>
    </subcellularLocation>
</comment>
<keyword evidence="4" id="KW-0539">Nucleus</keyword>
<keyword evidence="3" id="KW-0813">Transport</keyword>
<dbReference type="GO" id="GO:0006606">
    <property type="term" value="P:protein import into nucleus"/>
    <property type="evidence" value="ECO:0007669"/>
    <property type="project" value="TreeGrafter"/>
</dbReference>
<evidence type="ECO:0000256" key="6">
    <source>
        <dbReference type="SAM" id="MobiDB-lite"/>
    </source>
</evidence>
<feature type="compositionally biased region" description="Polar residues" evidence="6">
    <location>
        <begin position="1"/>
        <end position="13"/>
    </location>
</feature>
<dbReference type="Pfam" id="PF13634">
    <property type="entry name" value="Nucleoporin_FG"/>
    <property type="match status" value="1"/>
</dbReference>
<feature type="compositionally biased region" description="Gly residues" evidence="6">
    <location>
        <begin position="34"/>
        <end position="51"/>
    </location>
</feature>
<evidence type="ECO:0000256" key="4">
    <source>
        <dbReference type="ARBA" id="ARBA00023242"/>
    </source>
</evidence>
<comment type="caution">
    <text evidence="7">The sequence shown here is derived from an EMBL/GenBank/DDBJ whole genome shotgun (WGS) entry which is preliminary data.</text>
</comment>
<organism evidence="7 8">
    <name type="scientific">Trichoderma arundinaceum</name>
    <dbReference type="NCBI Taxonomy" id="490622"/>
    <lineage>
        <taxon>Eukaryota</taxon>
        <taxon>Fungi</taxon>
        <taxon>Dikarya</taxon>
        <taxon>Ascomycota</taxon>
        <taxon>Pezizomycotina</taxon>
        <taxon>Sordariomycetes</taxon>
        <taxon>Hypocreomycetidae</taxon>
        <taxon>Hypocreales</taxon>
        <taxon>Hypocreaceae</taxon>
        <taxon>Trichoderma</taxon>
    </lineage>
</organism>
<feature type="compositionally biased region" description="Polar residues" evidence="6">
    <location>
        <begin position="111"/>
        <end position="122"/>
    </location>
</feature>
<dbReference type="Pfam" id="PF11905">
    <property type="entry name" value="DUF3425"/>
    <property type="match status" value="1"/>
</dbReference>
<feature type="compositionally biased region" description="Low complexity" evidence="6">
    <location>
        <begin position="1453"/>
        <end position="1464"/>
    </location>
</feature>
<keyword evidence="3" id="KW-0653">Protein transport</keyword>
<feature type="compositionally biased region" description="Low complexity" evidence="6">
    <location>
        <begin position="1200"/>
        <end position="1226"/>
    </location>
</feature>
<dbReference type="Pfam" id="PF04097">
    <property type="entry name" value="Nic96"/>
    <property type="match status" value="1"/>
</dbReference>
<protein>
    <submittedName>
        <fullName evidence="7">Nucleoporin nic96</fullName>
    </submittedName>
</protein>
<feature type="region of interest" description="Disordered" evidence="6">
    <location>
        <begin position="1"/>
        <end position="131"/>
    </location>
</feature>
<gene>
    <name evidence="7" type="ORF">TARUN_5969</name>
</gene>
<dbReference type="EMBL" id="PXOA01000365">
    <property type="protein sequence ID" value="RFU76266.1"/>
    <property type="molecule type" value="Genomic_DNA"/>
</dbReference>
<feature type="coiled-coil region" evidence="5">
    <location>
        <begin position="1357"/>
        <end position="1410"/>
    </location>
</feature>
<feature type="compositionally biased region" description="Polar residues" evidence="6">
    <location>
        <begin position="1477"/>
        <end position="1487"/>
    </location>
</feature>
<evidence type="ECO:0000256" key="3">
    <source>
        <dbReference type="ARBA" id="ARBA00023132"/>
    </source>
</evidence>
<dbReference type="Gene3D" id="1.20.5.170">
    <property type="match status" value="1"/>
</dbReference>
<reference evidence="7 8" key="1">
    <citation type="journal article" date="2018" name="PLoS Pathog.">
        <title>Evolution of structural diversity of trichothecenes, a family of toxins produced by plant pathogenic and entomopathogenic fungi.</title>
        <authorList>
            <person name="Proctor R.H."/>
            <person name="McCormick S.P."/>
            <person name="Kim H.S."/>
            <person name="Cardoza R.E."/>
            <person name="Stanley A.M."/>
            <person name="Lindo L."/>
            <person name="Kelly A."/>
            <person name="Brown D.W."/>
            <person name="Lee T."/>
            <person name="Vaughan M.M."/>
            <person name="Alexander N.J."/>
            <person name="Busman M."/>
            <person name="Gutierrez S."/>
        </authorList>
    </citation>
    <scope>NUCLEOTIDE SEQUENCE [LARGE SCALE GENOMIC DNA]</scope>
    <source>
        <strain evidence="7 8">IBT 40837</strain>
    </source>
</reference>
<evidence type="ECO:0000313" key="8">
    <source>
        <dbReference type="Proteomes" id="UP000266272"/>
    </source>
</evidence>
<dbReference type="GO" id="GO:0017056">
    <property type="term" value="F:structural constituent of nuclear pore"/>
    <property type="evidence" value="ECO:0007669"/>
    <property type="project" value="InterPro"/>
</dbReference>
<feature type="region of interest" description="Disordered" evidence="6">
    <location>
        <begin position="1453"/>
        <end position="1493"/>
    </location>
</feature>
<dbReference type="GO" id="GO:0016973">
    <property type="term" value="P:poly(A)+ mRNA export from nucleus"/>
    <property type="evidence" value="ECO:0007669"/>
    <property type="project" value="TreeGrafter"/>
</dbReference>
<evidence type="ECO:0000256" key="2">
    <source>
        <dbReference type="ARBA" id="ARBA00010186"/>
    </source>
</evidence>
<feature type="compositionally biased region" description="Low complexity" evidence="6">
    <location>
        <begin position="52"/>
        <end position="74"/>
    </location>
</feature>
<feature type="compositionally biased region" description="Low complexity" evidence="6">
    <location>
        <begin position="14"/>
        <end position="33"/>
    </location>
</feature>
<name>A0A395NJL1_TRIAR</name>
<keyword evidence="3" id="KW-0811">Translocation</keyword>
<dbReference type="STRING" id="490622.A0A395NJL1"/>
<evidence type="ECO:0000256" key="5">
    <source>
        <dbReference type="SAM" id="Coils"/>
    </source>
</evidence>
<evidence type="ECO:0000256" key="1">
    <source>
        <dbReference type="ARBA" id="ARBA00004567"/>
    </source>
</evidence>
<evidence type="ECO:0000313" key="7">
    <source>
        <dbReference type="EMBL" id="RFU76266.1"/>
    </source>
</evidence>
<dbReference type="GO" id="GO:0005643">
    <property type="term" value="C:nuclear pore"/>
    <property type="evidence" value="ECO:0007669"/>
    <property type="project" value="UniProtKB-SubCell"/>
</dbReference>
<dbReference type="PANTHER" id="PTHR11225:SF4">
    <property type="entry name" value="NUCLEAR PORE COMPLEX PROTEIN NUP93"/>
    <property type="match status" value="1"/>
</dbReference>
<dbReference type="InterPro" id="IPR025574">
    <property type="entry name" value="Nucleoporin_FG_rpt"/>
</dbReference>
<dbReference type="InterPro" id="IPR021833">
    <property type="entry name" value="DUF3425"/>
</dbReference>
<accession>A0A395NJL1</accession>
<dbReference type="PANTHER" id="PTHR11225">
    <property type="entry name" value="NUCLEAR PORE COMPLEX PROTEIN NUP93 NUCLEOPORIN NUP93 DEAD EYE PROTEIN"/>
    <property type="match status" value="1"/>
</dbReference>
<keyword evidence="8" id="KW-1185">Reference proteome</keyword>